<proteinExistence type="predicted"/>
<dbReference type="PANTHER" id="PTHR12308">
    <property type="entry name" value="ANOCTAMIN"/>
    <property type="match status" value="1"/>
</dbReference>
<dbReference type="EMBL" id="SPLM01000072">
    <property type="protein sequence ID" value="TMW63463.1"/>
    <property type="molecule type" value="Genomic_DNA"/>
</dbReference>
<dbReference type="InterPro" id="IPR007632">
    <property type="entry name" value="Anoctamin"/>
</dbReference>
<feature type="transmembrane region" description="Helical" evidence="6">
    <location>
        <begin position="496"/>
        <end position="516"/>
    </location>
</feature>
<evidence type="ECO:0000256" key="3">
    <source>
        <dbReference type="ARBA" id="ARBA00022989"/>
    </source>
</evidence>
<feature type="transmembrane region" description="Helical" evidence="6">
    <location>
        <begin position="865"/>
        <end position="882"/>
    </location>
</feature>
<dbReference type="Proteomes" id="UP000794436">
    <property type="component" value="Unassembled WGS sequence"/>
</dbReference>
<dbReference type="GO" id="GO:0016020">
    <property type="term" value="C:membrane"/>
    <property type="evidence" value="ECO:0007669"/>
    <property type="project" value="UniProtKB-SubCell"/>
</dbReference>
<dbReference type="AlphaFoldDB" id="A0A8K1FMA3"/>
<reference evidence="8" key="1">
    <citation type="submission" date="2019-03" db="EMBL/GenBank/DDBJ databases">
        <title>Long read genome sequence of the mycoparasitic Pythium oligandrum ATCC 38472 isolated from sugarbeet rhizosphere.</title>
        <authorList>
            <person name="Gaulin E."/>
        </authorList>
    </citation>
    <scope>NUCLEOTIDE SEQUENCE</scope>
    <source>
        <strain evidence="8">ATCC 38472_TT</strain>
    </source>
</reference>
<organism evidence="8 9">
    <name type="scientific">Pythium oligandrum</name>
    <name type="common">Mycoparasitic fungus</name>
    <dbReference type="NCBI Taxonomy" id="41045"/>
    <lineage>
        <taxon>Eukaryota</taxon>
        <taxon>Sar</taxon>
        <taxon>Stramenopiles</taxon>
        <taxon>Oomycota</taxon>
        <taxon>Peronosporomycetes</taxon>
        <taxon>Pythiales</taxon>
        <taxon>Pythiaceae</taxon>
        <taxon>Pythium</taxon>
    </lineage>
</organism>
<evidence type="ECO:0000313" key="8">
    <source>
        <dbReference type="EMBL" id="TMW63463.1"/>
    </source>
</evidence>
<feature type="transmembrane region" description="Helical" evidence="6">
    <location>
        <begin position="568"/>
        <end position="593"/>
    </location>
</feature>
<evidence type="ECO:0000313" key="9">
    <source>
        <dbReference type="Proteomes" id="UP000794436"/>
    </source>
</evidence>
<accession>A0A8K1FMA3</accession>
<feature type="transmembrane region" description="Helical" evidence="6">
    <location>
        <begin position="620"/>
        <end position="642"/>
    </location>
</feature>
<keyword evidence="3 6" id="KW-1133">Transmembrane helix</keyword>
<evidence type="ECO:0000256" key="5">
    <source>
        <dbReference type="SAM" id="MobiDB-lite"/>
    </source>
</evidence>
<dbReference type="Pfam" id="PF04547">
    <property type="entry name" value="Anoctamin"/>
    <property type="match status" value="1"/>
</dbReference>
<comment type="caution">
    <text evidence="8">The sequence shown here is derived from an EMBL/GenBank/DDBJ whole genome shotgun (WGS) entry which is preliminary data.</text>
</comment>
<feature type="transmembrane region" description="Helical" evidence="6">
    <location>
        <begin position="662"/>
        <end position="683"/>
    </location>
</feature>
<feature type="domain" description="Anoctamin transmembrane" evidence="7">
    <location>
        <begin position="441"/>
        <end position="899"/>
    </location>
</feature>
<evidence type="ECO:0000256" key="1">
    <source>
        <dbReference type="ARBA" id="ARBA00004141"/>
    </source>
</evidence>
<feature type="region of interest" description="Disordered" evidence="5">
    <location>
        <begin position="259"/>
        <end position="282"/>
    </location>
</feature>
<evidence type="ECO:0000259" key="7">
    <source>
        <dbReference type="Pfam" id="PF04547"/>
    </source>
</evidence>
<dbReference type="PANTHER" id="PTHR12308:SF73">
    <property type="entry name" value="ANOCTAMIN"/>
    <property type="match status" value="1"/>
</dbReference>
<dbReference type="InterPro" id="IPR049452">
    <property type="entry name" value="Anoctamin_TM"/>
</dbReference>
<comment type="subcellular location">
    <subcellularLocation>
        <location evidence="1">Membrane</location>
        <topology evidence="1">Multi-pass membrane protein</topology>
    </subcellularLocation>
</comment>
<evidence type="ECO:0000256" key="6">
    <source>
        <dbReference type="SAM" id="Phobius"/>
    </source>
</evidence>
<protein>
    <recommendedName>
        <fullName evidence="7">Anoctamin transmembrane domain-containing protein</fullName>
    </recommendedName>
</protein>
<feature type="transmembrane region" description="Helical" evidence="6">
    <location>
        <begin position="449"/>
        <end position="476"/>
    </location>
</feature>
<evidence type="ECO:0000256" key="4">
    <source>
        <dbReference type="ARBA" id="ARBA00023136"/>
    </source>
</evidence>
<name>A0A8K1FMA3_PYTOL</name>
<dbReference type="GO" id="GO:0005254">
    <property type="term" value="F:chloride channel activity"/>
    <property type="evidence" value="ECO:0007669"/>
    <property type="project" value="TreeGrafter"/>
</dbReference>
<dbReference type="OrthoDB" id="296386at2759"/>
<evidence type="ECO:0000256" key="2">
    <source>
        <dbReference type="ARBA" id="ARBA00022692"/>
    </source>
</evidence>
<feature type="transmembrane region" description="Helical" evidence="6">
    <location>
        <begin position="825"/>
        <end position="849"/>
    </location>
</feature>
<sequence>METTSSASATPTAVPVATAEGNYHAMQSPAAKASPASGTTATHTAIQIEVVESSSKLDGSGYDKVMYDHDLVMIFPYREDGEKKEPENFTVEAFVALLTGKDQERSKRKNKIIVDPFLRIFRTTRCYLDDHGKEVLNVNEKDHSEKAEQERWEKEEELLSVEYENFVGSRNPTTEAQFCELVATAVARRVQLACGLTTRMFRSCDNDEIIMTIKADDMDLRVEADRTDYPLQVCNKPFDQRLHHDKLEALRQEIGDEEFQKSKDHLQATRGAPSDDPDTAEMDPLLISEGEMYQPELRKALHCWGHTEEADGLFVEDESCRPSKVTSRLGQFFRSLTEVSYDPRTYFSPFADYRSEPMYQPYYRRYPVKWGEKKEETLFTQKDRIRLAASIVNRHINTDALVVAEYLVGNMFALHDKVALDDLRHSWALHWLMLNQPLHKIRYYFGEKVALYFAWLGFYTKMLVFPSIAGLITFIVVEARKENAKVGRSKSSDQGYILIVFAIIVVIWSSVFAEVWKRKNHIFNAIWGLHGFHRTLRYRAQFRGTKSYNPVTDAEEMTFENRIKRRRAFMTSVLIVLIMIGIVLVALFGLFWLKFFINEEVTENGVSHAKNVSDEYRSTYTLLITGANAIQILVLNTVYRGVAKKLTEYENHRTDREYENHLIIKVFLFQFCNSFASFFYIAFLKRTVEHKCIDSSFKDDDCMTELRDQLLILFLIRIVVGNTMEVVVPYLKYRVQLYLESRTLKEKQRHNYIEEQAKLVPYEQEEAFEDYNEMVIQFGFINLFVVAFPLTPLLALANNMAEVHVDAVKLCFVHRRPFPHAAKSIGAWFYILRFMSYIALGTNCALILWTSDIFTKEEMDNTTKAFVFVLAVQICIMISVAIERTVSDMPKQLGLLMERNEHVVDMVFKNMSLGDDSGLAETAESLDLTIYPNEQWDDRVLPAVRA</sequence>
<gene>
    <name evidence="8" type="ORF">Poli38472_002404</name>
</gene>
<keyword evidence="4 6" id="KW-0472">Membrane</keyword>
<keyword evidence="2 6" id="KW-0812">Transmembrane</keyword>
<keyword evidence="9" id="KW-1185">Reference proteome</keyword>